<sequence>MVVNVETYILGIESTSHTFGVGVVSSSDKGIRILANVNERYVPSKGGIHPREAAIHHSKNAVQTIMKALGEAGLRIDDLSGVAVALGPGLGPCIRVGASIARFLSSYYGKPLIPVNHAIAHVEIGKFINNFTDPVVVYVSGGNTLVAVQKARRYRIIGETLDIPLGNLFDTFVREIGLAPPYVEGGLHKIDICAEWAPGFTPLPYTVKGCDLSFSGLLTAALKLARKYGDDRGKLGNICFSLRETAFNMLIEVSERTLALFRKKELLLVGGVASNKKLIEKFELLSNAYGVRFGYVPPEYAGDNGAMIAYTGLLMYKYGLTVKPEEAYVKQRWRIDEVELPWLTI</sequence>
<comment type="similarity">
    <text evidence="8">Belongs to the KAE1 / TsaD family.</text>
</comment>
<feature type="binding site" evidence="8">
    <location>
        <position position="303"/>
    </location>
    <ligand>
        <name>Fe cation</name>
        <dbReference type="ChEBI" id="CHEBI:24875"/>
    </ligand>
</feature>
<feature type="domain" description="Gcp-like" evidence="9">
    <location>
        <begin position="34"/>
        <end position="310"/>
    </location>
</feature>
<feature type="binding site" evidence="8">
    <location>
        <begin position="138"/>
        <end position="142"/>
    </location>
    <ligand>
        <name>substrate</name>
    </ligand>
</feature>
<dbReference type="InterPro" id="IPR034680">
    <property type="entry name" value="Kae1_archaea_euk"/>
</dbReference>
<feature type="binding site" evidence="8">
    <location>
        <position position="275"/>
    </location>
    <ligand>
        <name>substrate</name>
    </ligand>
</feature>
<gene>
    <name evidence="8 11" type="primary">kae1</name>
    <name evidence="10" type="ORF">ENU09_04015</name>
    <name evidence="11" type="ORF">ENU20_02250</name>
</gene>
<dbReference type="PANTHER" id="PTHR11735">
    <property type="entry name" value="TRNA N6-ADENOSINE THREONYLCARBAMOYLTRANSFERASE"/>
    <property type="match status" value="1"/>
</dbReference>
<evidence type="ECO:0000256" key="4">
    <source>
        <dbReference type="ARBA" id="ARBA00022723"/>
    </source>
</evidence>
<dbReference type="EC" id="2.3.1.234" evidence="8"/>
<evidence type="ECO:0000256" key="5">
    <source>
        <dbReference type="ARBA" id="ARBA00023004"/>
    </source>
</evidence>
<dbReference type="EMBL" id="DTBP01000015">
    <property type="protein sequence ID" value="HGQ73882.1"/>
    <property type="molecule type" value="Genomic_DNA"/>
</dbReference>
<keyword evidence="5 8" id="KW-0408">Iron</keyword>
<evidence type="ECO:0000256" key="3">
    <source>
        <dbReference type="ARBA" id="ARBA00022694"/>
    </source>
</evidence>
<dbReference type="PANTHER" id="PTHR11735:SF14">
    <property type="entry name" value="TRNA N6-ADENOSINE THREONYLCARBAMOYLTRANSFERASE"/>
    <property type="match status" value="1"/>
</dbReference>
<dbReference type="EMBL" id="DTBE01000103">
    <property type="protein sequence ID" value="HGQ59859.1"/>
    <property type="molecule type" value="Genomic_DNA"/>
</dbReference>
<keyword evidence="1 8" id="KW-0963">Cytoplasm</keyword>
<dbReference type="GO" id="GO:0005737">
    <property type="term" value="C:cytoplasm"/>
    <property type="evidence" value="ECO:0007669"/>
    <property type="project" value="UniProtKB-SubCell"/>
</dbReference>
<dbReference type="InterPro" id="IPR043129">
    <property type="entry name" value="ATPase_NBD"/>
</dbReference>
<comment type="subcellular location">
    <subcellularLocation>
        <location evidence="8">Cytoplasm</location>
    </subcellularLocation>
</comment>
<feature type="binding site" evidence="8">
    <location>
        <position position="191"/>
    </location>
    <ligand>
        <name>substrate</name>
    </ligand>
</feature>
<keyword evidence="3 8" id="KW-0819">tRNA processing</keyword>
<dbReference type="GO" id="GO:0002949">
    <property type="term" value="P:tRNA threonylcarbamoyladenosine modification"/>
    <property type="evidence" value="ECO:0007669"/>
    <property type="project" value="UniProtKB-UniRule"/>
</dbReference>
<dbReference type="GO" id="GO:0000408">
    <property type="term" value="C:EKC/KEOPS complex"/>
    <property type="evidence" value="ECO:0007669"/>
    <property type="project" value="InterPro"/>
</dbReference>
<dbReference type="GO" id="GO:0005506">
    <property type="term" value="F:iron ion binding"/>
    <property type="evidence" value="ECO:0007669"/>
    <property type="project" value="UniProtKB-UniRule"/>
</dbReference>
<feature type="binding site" evidence="8">
    <location>
        <position position="138"/>
    </location>
    <ligand>
        <name>Fe cation</name>
        <dbReference type="ChEBI" id="CHEBI:24875"/>
    </ligand>
</feature>
<evidence type="ECO:0000256" key="2">
    <source>
        <dbReference type="ARBA" id="ARBA00022679"/>
    </source>
</evidence>
<proteinExistence type="inferred from homology"/>
<organism evidence="11">
    <name type="scientific">Staphylothermus marinus</name>
    <dbReference type="NCBI Taxonomy" id="2280"/>
    <lineage>
        <taxon>Archaea</taxon>
        <taxon>Thermoproteota</taxon>
        <taxon>Thermoprotei</taxon>
        <taxon>Desulfurococcales</taxon>
        <taxon>Desulfurococcaceae</taxon>
        <taxon>Staphylothermus</taxon>
    </lineage>
</organism>
<dbReference type="SUPFAM" id="SSF53067">
    <property type="entry name" value="Actin-like ATPase domain"/>
    <property type="match status" value="1"/>
</dbReference>
<dbReference type="Pfam" id="PF00814">
    <property type="entry name" value="TsaD"/>
    <property type="match status" value="1"/>
</dbReference>
<comment type="function">
    <text evidence="8">Required for the formation of a threonylcarbamoyl group on adenosine at position 37 (t(6)A37) in tRNAs that read codons beginning with adenine. Is probably involved in the transfer of the threonylcarbamoyl moiety of threonylcarbamoyl-AMP (TC-AMP) to the N6 group of A37.</text>
</comment>
<keyword evidence="4 8" id="KW-0479">Metal-binding</keyword>
<evidence type="ECO:0000313" key="10">
    <source>
        <dbReference type="EMBL" id="HGQ59859.1"/>
    </source>
</evidence>
<feature type="binding site" evidence="8">
    <location>
        <position position="117"/>
    </location>
    <ligand>
        <name>Fe cation</name>
        <dbReference type="ChEBI" id="CHEBI:24875"/>
    </ligand>
</feature>
<evidence type="ECO:0000259" key="9">
    <source>
        <dbReference type="Pfam" id="PF00814"/>
    </source>
</evidence>
<comment type="caution">
    <text evidence="8">Lacks conserved residue(s) required for the propagation of feature annotation.</text>
</comment>
<dbReference type="PRINTS" id="PR00789">
    <property type="entry name" value="OSIALOPTASE"/>
</dbReference>
<keyword evidence="2 8" id="KW-0808">Transferase</keyword>
<comment type="caution">
    <text evidence="11">The sequence shown here is derived from an EMBL/GenBank/DDBJ whole genome shotgun (WGS) entry which is preliminary data.</text>
</comment>
<evidence type="ECO:0000256" key="6">
    <source>
        <dbReference type="ARBA" id="ARBA00023315"/>
    </source>
</evidence>
<evidence type="ECO:0000256" key="8">
    <source>
        <dbReference type="HAMAP-Rule" id="MF_01446"/>
    </source>
</evidence>
<accession>A0A7C4JLS9</accession>
<comment type="cofactor">
    <cofactor evidence="8">
        <name>Fe(2+)</name>
        <dbReference type="ChEBI" id="CHEBI:29033"/>
    </cofactor>
    <text evidence="8">Binds 1 Fe(2+) ion per subunit.</text>
</comment>
<evidence type="ECO:0000256" key="1">
    <source>
        <dbReference type="ARBA" id="ARBA00022490"/>
    </source>
</evidence>
<evidence type="ECO:0000256" key="7">
    <source>
        <dbReference type="ARBA" id="ARBA00048117"/>
    </source>
</evidence>
<comment type="catalytic activity">
    <reaction evidence="7 8">
        <text>L-threonylcarbamoyladenylate + adenosine(37) in tRNA = N(6)-L-threonylcarbamoyladenosine(37) in tRNA + AMP + H(+)</text>
        <dbReference type="Rhea" id="RHEA:37059"/>
        <dbReference type="Rhea" id="RHEA-COMP:10162"/>
        <dbReference type="Rhea" id="RHEA-COMP:10163"/>
        <dbReference type="ChEBI" id="CHEBI:15378"/>
        <dbReference type="ChEBI" id="CHEBI:73682"/>
        <dbReference type="ChEBI" id="CHEBI:74411"/>
        <dbReference type="ChEBI" id="CHEBI:74418"/>
        <dbReference type="ChEBI" id="CHEBI:456215"/>
        <dbReference type="EC" id="2.3.1.234"/>
    </reaction>
</comment>
<evidence type="ECO:0000313" key="11">
    <source>
        <dbReference type="EMBL" id="HGQ73882.1"/>
    </source>
</evidence>
<dbReference type="AlphaFoldDB" id="A0A7C4JLS9"/>
<dbReference type="Gene3D" id="3.30.420.40">
    <property type="match status" value="2"/>
</dbReference>
<dbReference type="GO" id="GO:0061711">
    <property type="term" value="F:tRNA N(6)-L-threonylcarbamoyladenine synthase activity"/>
    <property type="evidence" value="ECO:0007669"/>
    <property type="project" value="UniProtKB-EC"/>
</dbReference>
<feature type="binding site" evidence="8">
    <location>
        <position position="121"/>
    </location>
    <ligand>
        <name>Fe cation</name>
        <dbReference type="ChEBI" id="CHEBI:24875"/>
    </ligand>
</feature>
<dbReference type="NCBIfam" id="TIGR00329">
    <property type="entry name" value="gcp_kae1"/>
    <property type="match status" value="1"/>
</dbReference>
<dbReference type="NCBIfam" id="TIGR03722">
    <property type="entry name" value="arch_KAE1"/>
    <property type="match status" value="1"/>
</dbReference>
<dbReference type="HAMAP" id="MF_01446">
    <property type="entry name" value="Kae1"/>
    <property type="match status" value="1"/>
</dbReference>
<keyword evidence="6 8" id="KW-0012">Acyltransferase</keyword>
<feature type="binding site" evidence="8">
    <location>
        <position position="170"/>
    </location>
    <ligand>
        <name>substrate</name>
    </ligand>
</feature>
<dbReference type="InterPro" id="IPR000905">
    <property type="entry name" value="Gcp-like_dom"/>
</dbReference>
<name>A0A7C4JLS9_STAMA</name>
<protein>
    <recommendedName>
        <fullName evidence="8">tRNA N6-adenosine threonylcarbamoyltransferase</fullName>
        <ecNumber evidence="8">2.3.1.234</ecNumber>
    </recommendedName>
    <alternativeName>
        <fullName evidence="8">N6-L-threonylcarbamoyladenine synthase</fullName>
        <shortName evidence="8">t(6)A synthase</shortName>
    </alternativeName>
    <alternativeName>
        <fullName evidence="8">t(6)A37 threonylcarbamoyladenosine biosynthesis protein Kae1</fullName>
    </alternativeName>
    <alternativeName>
        <fullName evidence="8">tRNA threonylcarbamoyladenosine biosynthesis protein Kae1</fullName>
    </alternativeName>
</protein>
<reference evidence="11" key="1">
    <citation type="journal article" date="2020" name="mSystems">
        <title>Genome- and Community-Level Interaction Insights into Carbon Utilization and Element Cycling Functions of Hydrothermarchaeota in Hydrothermal Sediment.</title>
        <authorList>
            <person name="Zhou Z."/>
            <person name="Liu Y."/>
            <person name="Xu W."/>
            <person name="Pan J."/>
            <person name="Luo Z.H."/>
            <person name="Li M."/>
        </authorList>
    </citation>
    <scope>NUCLEOTIDE SEQUENCE [LARGE SCALE GENOMIC DNA]</scope>
    <source>
        <strain evidence="10">SpSt-638</strain>
        <strain evidence="11">SpSt-648</strain>
    </source>
</reference>
<dbReference type="InterPro" id="IPR017861">
    <property type="entry name" value="KAE1/TsaD"/>
</dbReference>